<gene>
    <name evidence="6" type="primary">menD</name>
    <name evidence="8" type="ORF">CARG_01080</name>
</gene>
<comment type="cofactor">
    <cofactor evidence="6">
        <name>thiamine diphosphate</name>
        <dbReference type="ChEBI" id="CHEBI:58937"/>
    </cofactor>
    <text evidence="6">Binds 1 thiamine pyrophosphate per subunit.</text>
</comment>
<dbReference type="KEGG" id="caz:CARG_01080"/>
<dbReference type="UniPathway" id="UPA01057">
    <property type="reaction ID" value="UER00164"/>
</dbReference>
<comment type="pathway">
    <text evidence="6">Quinol/quinone metabolism; menaquinone biosynthesis.</text>
</comment>
<dbReference type="HAMAP" id="MF_01659">
    <property type="entry name" value="MenD"/>
    <property type="match status" value="1"/>
</dbReference>
<dbReference type="eggNOG" id="COG1165">
    <property type="taxonomic scope" value="Bacteria"/>
</dbReference>
<comment type="pathway">
    <text evidence="6">Quinol/quinone metabolism; 1,4-dihydroxy-2-naphthoate biosynthesis; 1,4-dihydroxy-2-naphthoate from chorismate: step 2/7.</text>
</comment>
<evidence type="ECO:0000256" key="4">
    <source>
        <dbReference type="ARBA" id="ARBA00023052"/>
    </source>
</evidence>
<dbReference type="RefSeq" id="WP_020975535.1">
    <property type="nucleotide sequence ID" value="NC_022198.1"/>
</dbReference>
<evidence type="ECO:0000256" key="6">
    <source>
        <dbReference type="HAMAP-Rule" id="MF_01659"/>
    </source>
</evidence>
<keyword evidence="4 6" id="KW-0786">Thiamine pyrophosphate</keyword>
<reference evidence="8 9" key="1">
    <citation type="journal article" date="2013" name="Genome Announc.">
        <title>Whole-Genome Sequence of the Clinical Strain Corynebacterium argentoratense DSM 44202, Isolated from a Human Throat Specimen.</title>
        <authorList>
            <person name="Bomholt C."/>
            <person name="Glaub A."/>
            <person name="Gravermann K."/>
            <person name="Albersmeier A."/>
            <person name="Brinkrolf K."/>
            <person name="Ruckert C."/>
            <person name="Tauch A."/>
        </authorList>
    </citation>
    <scope>NUCLEOTIDE SEQUENCE [LARGE SCALE GENOMIC DNA]</scope>
    <source>
        <strain evidence="8">DSM 44202</strain>
    </source>
</reference>
<dbReference type="STRING" id="1348662.CARG_01080"/>
<keyword evidence="3 6" id="KW-0460">Magnesium</keyword>
<dbReference type="EMBL" id="CP006365">
    <property type="protein sequence ID" value="AGU14413.1"/>
    <property type="molecule type" value="Genomic_DNA"/>
</dbReference>
<comment type="subunit">
    <text evidence="6">Homodimer.</text>
</comment>
<dbReference type="Gene3D" id="3.40.50.970">
    <property type="match status" value="2"/>
</dbReference>
<accession>U3GVB9</accession>
<dbReference type="PATRIC" id="fig|1348662.3.peg.210"/>
<keyword evidence="5 6" id="KW-0464">Manganese</keyword>
<dbReference type="InterPro" id="IPR029061">
    <property type="entry name" value="THDP-binding"/>
</dbReference>
<comment type="cofactor">
    <cofactor evidence="6">
        <name>Mg(2+)</name>
        <dbReference type="ChEBI" id="CHEBI:18420"/>
    </cofactor>
    <cofactor evidence="6">
        <name>Mn(2+)</name>
        <dbReference type="ChEBI" id="CHEBI:29035"/>
    </cofactor>
</comment>
<dbReference type="GO" id="GO:0070204">
    <property type="term" value="F:2-succinyl-5-enolpyruvyl-6-hydroxy-3-cyclohexene-1-carboxylic-acid synthase activity"/>
    <property type="evidence" value="ECO:0007669"/>
    <property type="project" value="UniProtKB-UniRule"/>
</dbReference>
<evidence type="ECO:0000259" key="7">
    <source>
        <dbReference type="Pfam" id="PF02776"/>
    </source>
</evidence>
<proteinExistence type="inferred from homology"/>
<dbReference type="GO" id="GO:0030976">
    <property type="term" value="F:thiamine pyrophosphate binding"/>
    <property type="evidence" value="ECO:0007669"/>
    <property type="project" value="UniProtKB-UniRule"/>
</dbReference>
<evidence type="ECO:0000313" key="9">
    <source>
        <dbReference type="Proteomes" id="UP000016943"/>
    </source>
</evidence>
<keyword evidence="2 6" id="KW-0479">Metal-binding</keyword>
<dbReference type="CDD" id="cd02009">
    <property type="entry name" value="TPP_SHCHC_synthase"/>
    <property type="match status" value="1"/>
</dbReference>
<dbReference type="EC" id="2.2.1.9" evidence="6"/>
<dbReference type="SUPFAM" id="SSF52518">
    <property type="entry name" value="Thiamin diphosphate-binding fold (THDP-binding)"/>
    <property type="match status" value="2"/>
</dbReference>
<dbReference type="AlphaFoldDB" id="U3GVB9"/>
<dbReference type="PANTHER" id="PTHR42916">
    <property type="entry name" value="2-SUCCINYL-5-ENOLPYRUVYL-6-HYDROXY-3-CYCLOHEXENE-1-CARBOXYLATE SYNTHASE"/>
    <property type="match status" value="1"/>
</dbReference>
<dbReference type="UniPathway" id="UPA00079"/>
<comment type="similarity">
    <text evidence="6">Belongs to the TPP enzyme family. MenD subfamily.</text>
</comment>
<keyword evidence="1 6" id="KW-0808">Transferase</keyword>
<dbReference type="InterPro" id="IPR004433">
    <property type="entry name" value="MenaQ_synth_MenD"/>
</dbReference>
<dbReference type="Pfam" id="PF02776">
    <property type="entry name" value="TPP_enzyme_N"/>
    <property type="match status" value="1"/>
</dbReference>
<name>U3GVB9_9CORY</name>
<organism evidence="8 9">
    <name type="scientific">Corynebacterium argentoratense DSM 44202</name>
    <dbReference type="NCBI Taxonomy" id="1348662"/>
    <lineage>
        <taxon>Bacteria</taxon>
        <taxon>Bacillati</taxon>
        <taxon>Actinomycetota</taxon>
        <taxon>Actinomycetes</taxon>
        <taxon>Mycobacteriales</taxon>
        <taxon>Corynebacteriaceae</taxon>
        <taxon>Corynebacterium</taxon>
    </lineage>
</organism>
<dbReference type="Gene3D" id="3.40.50.1220">
    <property type="entry name" value="TPP-binding domain"/>
    <property type="match status" value="1"/>
</dbReference>
<dbReference type="GeneID" id="78249091"/>
<protein>
    <recommendedName>
        <fullName evidence="6">2-succinyl-5-enolpyruvyl-6-hydroxy-3-cyclohexene-1-carboxylate synthase</fullName>
        <shortName evidence="6">SEPHCHC synthase</shortName>
        <ecNumber evidence="6">2.2.1.9</ecNumber>
    </recommendedName>
    <alternativeName>
        <fullName evidence="6">Menaquinone biosynthesis protein MenD</fullName>
    </alternativeName>
</protein>
<feature type="domain" description="Thiamine pyrophosphate enzyme N-terminal TPP-binding" evidence="7">
    <location>
        <begin position="19"/>
        <end position="133"/>
    </location>
</feature>
<dbReference type="PIRSF" id="PIRSF004983">
    <property type="entry name" value="MenD"/>
    <property type="match status" value="1"/>
</dbReference>
<dbReference type="OrthoDB" id="9791859at2"/>
<dbReference type="GO" id="GO:0009234">
    <property type="term" value="P:menaquinone biosynthetic process"/>
    <property type="evidence" value="ECO:0007669"/>
    <property type="project" value="UniProtKB-UniRule"/>
</dbReference>
<dbReference type="CDD" id="cd07037">
    <property type="entry name" value="TPP_PYR_MenD"/>
    <property type="match status" value="1"/>
</dbReference>
<evidence type="ECO:0000256" key="2">
    <source>
        <dbReference type="ARBA" id="ARBA00022723"/>
    </source>
</evidence>
<evidence type="ECO:0000256" key="5">
    <source>
        <dbReference type="ARBA" id="ARBA00023211"/>
    </source>
</evidence>
<comment type="function">
    <text evidence="6">Catalyzes the thiamine diphosphate-dependent decarboxylation of 2-oxoglutarate and the subsequent addition of the resulting succinic semialdehyde-thiamine pyrophosphate anion to isochorismate to yield 2-succinyl-5-enolpyruvyl-6-hydroxy-3-cyclohexene-1-carboxylate (SEPHCHC).</text>
</comment>
<comment type="catalytic activity">
    <reaction evidence="6">
        <text>isochorismate + 2-oxoglutarate + H(+) = 5-enolpyruvoyl-6-hydroxy-2-succinyl-cyclohex-3-ene-1-carboxylate + CO2</text>
        <dbReference type="Rhea" id="RHEA:25593"/>
        <dbReference type="ChEBI" id="CHEBI:15378"/>
        <dbReference type="ChEBI" id="CHEBI:16526"/>
        <dbReference type="ChEBI" id="CHEBI:16810"/>
        <dbReference type="ChEBI" id="CHEBI:29780"/>
        <dbReference type="ChEBI" id="CHEBI:58818"/>
        <dbReference type="EC" id="2.2.1.9"/>
    </reaction>
</comment>
<dbReference type="GO" id="GO:0030145">
    <property type="term" value="F:manganese ion binding"/>
    <property type="evidence" value="ECO:0007669"/>
    <property type="project" value="UniProtKB-UniRule"/>
</dbReference>
<dbReference type="GO" id="GO:0000287">
    <property type="term" value="F:magnesium ion binding"/>
    <property type="evidence" value="ECO:0007669"/>
    <property type="project" value="UniProtKB-UniRule"/>
</dbReference>
<keyword evidence="6" id="KW-0474">Menaquinone biosynthesis</keyword>
<keyword evidence="9" id="KW-1185">Reference proteome</keyword>
<dbReference type="Proteomes" id="UP000016943">
    <property type="component" value="Chromosome"/>
</dbReference>
<evidence type="ECO:0000256" key="3">
    <source>
        <dbReference type="ARBA" id="ARBA00022842"/>
    </source>
</evidence>
<evidence type="ECO:0000313" key="8">
    <source>
        <dbReference type="EMBL" id="AGU14413.1"/>
    </source>
</evidence>
<dbReference type="HOGENOM" id="CLU_006051_4_1_11"/>
<dbReference type="InterPro" id="IPR012001">
    <property type="entry name" value="Thiamin_PyroP_enz_TPP-bd_dom"/>
</dbReference>
<dbReference type="NCBIfam" id="TIGR00173">
    <property type="entry name" value="menD"/>
    <property type="match status" value="1"/>
</dbReference>
<dbReference type="PANTHER" id="PTHR42916:SF1">
    <property type="entry name" value="PROTEIN PHYLLO, CHLOROPLASTIC"/>
    <property type="match status" value="1"/>
</dbReference>
<sequence>MDSCVDVGIAPVVPSVVAAAVVLDAAVAAGVREVVVCPGSRSAPLALCAARDPRVRVHTRIDERSAAFFALGMARVTGRPAVVVMTSGTAVANCLPAVIEAAHAHVPLVVASADRPARLVGTGASQTIDQVGMFGGFAECVNVEPLPKRLSEDDAAEFTHAVSMLRTQVDHAFAQVGPQHPLQLNLQFDQPLVGSVDAATAWVRENLPAADDATSSPAKTHGGQWIDHGEVSVDLSKRTLVITGDEAWQVEGLEDVPTMAEPTAPAPYLPVHPGAARLFLSEQVSAEGYVVDTKPEQVIVVGHPTLHRGVMKLLKDPDVRLIVLSRTNQLTDPYRRADATGTHIKTTGELDKNWLKVCSAASDLAAETVRTALEDDTLGFTGLHAAAAVADTLAVGDTLVLGASNPVRDASFLGLPYDGVSTYAPRGAAGIDGTISQTLGVAAATSTLNPEEPRTPRTIALLGDVTFLHDAGGLNIPEHSPQPDNVTIVVANDSGCGIFETLEAGDPDYRDVFEQVFATPCNVDIAALCDAYDWEYIRAETTQQLLDALVDTCEKPRGRTIIEAITTRTTRRELAHKAQL</sequence>
<evidence type="ECO:0000256" key="1">
    <source>
        <dbReference type="ARBA" id="ARBA00022679"/>
    </source>
</evidence>